<evidence type="ECO:0008006" key="4">
    <source>
        <dbReference type="Google" id="ProtNLM"/>
    </source>
</evidence>
<organism evidence="2 3">
    <name type="scientific">Saccharopolyspora elongata</name>
    <dbReference type="NCBI Taxonomy" id="2530387"/>
    <lineage>
        <taxon>Bacteria</taxon>
        <taxon>Bacillati</taxon>
        <taxon>Actinomycetota</taxon>
        <taxon>Actinomycetes</taxon>
        <taxon>Pseudonocardiales</taxon>
        <taxon>Pseudonocardiaceae</taxon>
        <taxon>Saccharopolyspora</taxon>
    </lineage>
</organism>
<dbReference type="Pfam" id="PF01042">
    <property type="entry name" value="Ribonuc_L-PSP"/>
    <property type="match status" value="1"/>
</dbReference>
<proteinExistence type="inferred from homology"/>
<comment type="caution">
    <text evidence="2">The sequence shown here is derived from an EMBL/GenBank/DDBJ whole genome shotgun (WGS) entry which is preliminary data.</text>
</comment>
<dbReference type="InterPro" id="IPR006175">
    <property type="entry name" value="YjgF/YER057c/UK114"/>
</dbReference>
<dbReference type="GO" id="GO:0019239">
    <property type="term" value="F:deaminase activity"/>
    <property type="evidence" value="ECO:0007669"/>
    <property type="project" value="TreeGrafter"/>
</dbReference>
<keyword evidence="3" id="KW-1185">Reference proteome</keyword>
<gene>
    <name evidence="2" type="ORF">E1288_30005</name>
</gene>
<dbReference type="EMBL" id="SMKW01000049">
    <property type="protein sequence ID" value="TDD42314.1"/>
    <property type="molecule type" value="Genomic_DNA"/>
</dbReference>
<evidence type="ECO:0000256" key="1">
    <source>
        <dbReference type="ARBA" id="ARBA00010552"/>
    </source>
</evidence>
<dbReference type="Gene3D" id="3.30.1330.40">
    <property type="entry name" value="RutC-like"/>
    <property type="match status" value="1"/>
</dbReference>
<evidence type="ECO:0000313" key="3">
    <source>
        <dbReference type="Proteomes" id="UP000294947"/>
    </source>
</evidence>
<reference evidence="2 3" key="1">
    <citation type="submission" date="2019-03" db="EMBL/GenBank/DDBJ databases">
        <title>Draft genome sequences of novel Actinobacteria.</title>
        <authorList>
            <person name="Sahin N."/>
            <person name="Ay H."/>
            <person name="Saygin H."/>
        </authorList>
    </citation>
    <scope>NUCLEOTIDE SEQUENCE [LARGE SCALE GENOMIC DNA]</scope>
    <source>
        <strain evidence="2 3">7K502</strain>
    </source>
</reference>
<dbReference type="GO" id="GO:0005829">
    <property type="term" value="C:cytosol"/>
    <property type="evidence" value="ECO:0007669"/>
    <property type="project" value="TreeGrafter"/>
</dbReference>
<dbReference type="Proteomes" id="UP000294947">
    <property type="component" value="Unassembled WGS sequence"/>
</dbReference>
<dbReference type="CDD" id="cd00448">
    <property type="entry name" value="YjgF_YER057c_UK114_family"/>
    <property type="match status" value="1"/>
</dbReference>
<dbReference type="FunFam" id="3.30.1330.40:FF:000001">
    <property type="entry name" value="L-PSP family endoribonuclease"/>
    <property type="match status" value="1"/>
</dbReference>
<evidence type="ECO:0000313" key="2">
    <source>
        <dbReference type="EMBL" id="TDD42314.1"/>
    </source>
</evidence>
<sequence length="138" mass="14145">MPEFNTLAPVTIATSAAPVPAGPYSQAVAADGLVLCSGQMSIDPASGRFVGRGDVAVQAAQILTNLDAILAAAGTSMSEVVKTTIFLTEMESFPIVNEVYSSFFPGILPARSCIAVVALPIADALVEIEAVAHVSPQQ</sequence>
<dbReference type="PANTHER" id="PTHR11803:SF58">
    <property type="entry name" value="PROTEIN HMF1-RELATED"/>
    <property type="match status" value="1"/>
</dbReference>
<comment type="similarity">
    <text evidence="1">Belongs to the RutC family.</text>
</comment>
<dbReference type="OrthoDB" id="9815126at2"/>
<name>A0A4R4YEG8_9PSEU</name>
<accession>A0A4R4YEG8</accession>
<dbReference type="InterPro" id="IPR006056">
    <property type="entry name" value="RidA"/>
</dbReference>
<dbReference type="PANTHER" id="PTHR11803">
    <property type="entry name" value="2-IMINOBUTANOATE/2-IMINOPROPANOATE DEAMINASE RIDA"/>
    <property type="match status" value="1"/>
</dbReference>
<dbReference type="AlphaFoldDB" id="A0A4R4YEG8"/>
<protein>
    <recommendedName>
        <fullName evidence="4">Reactive intermediate/imine deaminase</fullName>
    </recommendedName>
</protein>
<dbReference type="InterPro" id="IPR035959">
    <property type="entry name" value="RutC-like_sf"/>
</dbReference>
<dbReference type="NCBIfam" id="TIGR00004">
    <property type="entry name" value="Rid family detoxifying hydrolase"/>
    <property type="match status" value="1"/>
</dbReference>
<dbReference type="SUPFAM" id="SSF55298">
    <property type="entry name" value="YjgF-like"/>
    <property type="match status" value="1"/>
</dbReference>